<dbReference type="AlphaFoldDB" id="A0AAD4ZEK3"/>
<evidence type="ECO:0000313" key="1">
    <source>
        <dbReference type="EMBL" id="KAI5342353.1"/>
    </source>
</evidence>
<sequence>MALLFKLKSLRLGYSILSSTFASKTKSHLPHKPHVGCLQKLQFQHQEGRVANPRKSRLRLGPCEKPWTALKPSSQSLSGYTQKFLLADPEQTLLTKASVFSSLSEFQRRTLRKPLAFSSADFVNEAWRKRFYPIIFP</sequence>
<accession>A0AAD4ZEK3</accession>
<comment type="caution">
    <text evidence="1">The sequence shown here is derived from an EMBL/GenBank/DDBJ whole genome shotgun (WGS) entry which is preliminary data.</text>
</comment>
<protein>
    <submittedName>
        <fullName evidence="1">Uncharacterized protein</fullName>
    </submittedName>
</protein>
<name>A0AAD4ZEK3_PRUDU</name>
<gene>
    <name evidence="1" type="ORF">L3X38_010228</name>
</gene>
<keyword evidence="2" id="KW-1185">Reference proteome</keyword>
<dbReference type="Proteomes" id="UP001054821">
    <property type="component" value="Chromosome 2"/>
</dbReference>
<evidence type="ECO:0000313" key="2">
    <source>
        <dbReference type="Proteomes" id="UP001054821"/>
    </source>
</evidence>
<proteinExistence type="predicted"/>
<reference evidence="1 2" key="1">
    <citation type="journal article" date="2022" name="G3 (Bethesda)">
        <title>Whole-genome sequence and methylome profiling of the almond [Prunus dulcis (Mill.) D.A. Webb] cultivar 'Nonpareil'.</title>
        <authorList>
            <person name="D'Amico-Willman K.M."/>
            <person name="Ouma W.Z."/>
            <person name="Meulia T."/>
            <person name="Sideli G.M."/>
            <person name="Gradziel T.M."/>
            <person name="Fresnedo-Ramirez J."/>
        </authorList>
    </citation>
    <scope>NUCLEOTIDE SEQUENCE [LARGE SCALE GENOMIC DNA]</scope>
    <source>
        <strain evidence="1">Clone GOH B32 T37-40</strain>
    </source>
</reference>
<dbReference type="EMBL" id="JAJFAZ020000002">
    <property type="protein sequence ID" value="KAI5342353.1"/>
    <property type="molecule type" value="Genomic_DNA"/>
</dbReference>
<organism evidence="1 2">
    <name type="scientific">Prunus dulcis</name>
    <name type="common">Almond</name>
    <name type="synonym">Amygdalus dulcis</name>
    <dbReference type="NCBI Taxonomy" id="3755"/>
    <lineage>
        <taxon>Eukaryota</taxon>
        <taxon>Viridiplantae</taxon>
        <taxon>Streptophyta</taxon>
        <taxon>Embryophyta</taxon>
        <taxon>Tracheophyta</taxon>
        <taxon>Spermatophyta</taxon>
        <taxon>Magnoliopsida</taxon>
        <taxon>eudicotyledons</taxon>
        <taxon>Gunneridae</taxon>
        <taxon>Pentapetalae</taxon>
        <taxon>rosids</taxon>
        <taxon>fabids</taxon>
        <taxon>Rosales</taxon>
        <taxon>Rosaceae</taxon>
        <taxon>Amygdaloideae</taxon>
        <taxon>Amygdaleae</taxon>
        <taxon>Prunus</taxon>
    </lineage>
</organism>